<accession>A0A9D9I8E0</accession>
<comment type="caution">
    <text evidence="14">The sequence shown here is derived from an EMBL/GenBank/DDBJ whole genome shotgun (WGS) entry which is preliminary data.</text>
</comment>
<dbReference type="InterPro" id="IPR044929">
    <property type="entry name" value="DNA/RNA_non-sp_Endonuclease_sf"/>
</dbReference>
<dbReference type="AlphaFoldDB" id="A0A9D9I8E0"/>
<evidence type="ECO:0000256" key="3">
    <source>
        <dbReference type="ARBA" id="ARBA00022722"/>
    </source>
</evidence>
<dbReference type="SMART" id="SM00892">
    <property type="entry name" value="Endonuclease_NS"/>
    <property type="match status" value="1"/>
</dbReference>
<name>A0A9D9I8E0_9BACT</name>
<reference evidence="14" key="1">
    <citation type="submission" date="2020-10" db="EMBL/GenBank/DDBJ databases">
        <authorList>
            <person name="Gilroy R."/>
        </authorList>
    </citation>
    <scope>NUCLEOTIDE SEQUENCE</scope>
    <source>
        <strain evidence="14">B1-15692</strain>
    </source>
</reference>
<feature type="region of interest" description="Disordered" evidence="11">
    <location>
        <begin position="118"/>
        <end position="141"/>
    </location>
</feature>
<comment type="similarity">
    <text evidence="2 10">Belongs to the DNA/RNA non-specific endonuclease family.</text>
</comment>
<dbReference type="PANTHER" id="PTHR13966">
    <property type="entry name" value="ENDONUCLEASE RELATED"/>
    <property type="match status" value="1"/>
</dbReference>
<dbReference type="InterPro" id="IPR013783">
    <property type="entry name" value="Ig-like_fold"/>
</dbReference>
<evidence type="ECO:0000256" key="2">
    <source>
        <dbReference type="ARBA" id="ARBA00010052"/>
    </source>
</evidence>
<evidence type="ECO:0000256" key="10">
    <source>
        <dbReference type="RuleBase" id="RU366055"/>
    </source>
</evidence>
<feature type="binding site" evidence="9">
    <location>
        <position position="267"/>
    </location>
    <ligand>
        <name>Mg(2+)</name>
        <dbReference type="ChEBI" id="CHEBI:18420"/>
        <note>catalytic</note>
    </ligand>
</feature>
<evidence type="ECO:0000256" key="11">
    <source>
        <dbReference type="SAM" id="MobiDB-lite"/>
    </source>
</evidence>
<evidence type="ECO:0000313" key="14">
    <source>
        <dbReference type="EMBL" id="MBO8467903.1"/>
    </source>
</evidence>
<evidence type="ECO:0000256" key="4">
    <source>
        <dbReference type="ARBA" id="ARBA00022723"/>
    </source>
</evidence>
<dbReference type="PROSITE" id="PS01070">
    <property type="entry name" value="NUCLEASE_NON_SPEC"/>
    <property type="match status" value="1"/>
</dbReference>
<evidence type="ECO:0000256" key="5">
    <source>
        <dbReference type="ARBA" id="ARBA00022759"/>
    </source>
</evidence>
<reference evidence="14" key="2">
    <citation type="journal article" date="2021" name="PeerJ">
        <title>Extensive microbial diversity within the chicken gut microbiome revealed by metagenomics and culture.</title>
        <authorList>
            <person name="Gilroy R."/>
            <person name="Ravi A."/>
            <person name="Getino M."/>
            <person name="Pursley I."/>
            <person name="Horton D.L."/>
            <person name="Alikhan N.F."/>
            <person name="Baker D."/>
            <person name="Gharbi K."/>
            <person name="Hall N."/>
            <person name="Watson M."/>
            <person name="Adriaenssens E.M."/>
            <person name="Foster-Nyarko E."/>
            <person name="Jarju S."/>
            <person name="Secka A."/>
            <person name="Antonio M."/>
            <person name="Oren A."/>
            <person name="Chaudhuri R.R."/>
            <person name="La Ragione R."/>
            <person name="Hildebrand F."/>
            <person name="Pallen M.J."/>
        </authorList>
    </citation>
    <scope>NUCLEOTIDE SEQUENCE</scope>
    <source>
        <strain evidence="14">B1-15692</strain>
    </source>
</reference>
<evidence type="ECO:0000259" key="13">
    <source>
        <dbReference type="SMART" id="SM00892"/>
    </source>
</evidence>
<protein>
    <recommendedName>
        <fullName evidence="10">Endonuclease</fullName>
        <ecNumber evidence="10">3.1.30.-</ecNumber>
    </recommendedName>
</protein>
<evidence type="ECO:0000259" key="12">
    <source>
        <dbReference type="SMART" id="SM00477"/>
    </source>
</evidence>
<dbReference type="EMBL" id="JADIMH010000062">
    <property type="protein sequence ID" value="MBO8467903.1"/>
    <property type="molecule type" value="Genomic_DNA"/>
</dbReference>
<dbReference type="EC" id="3.1.30.-" evidence="10"/>
<dbReference type="Proteomes" id="UP000823660">
    <property type="component" value="Unassembled WGS sequence"/>
</dbReference>
<feature type="active site" description="Proton acceptor" evidence="8">
    <location>
        <position position="237"/>
    </location>
</feature>
<dbReference type="GO" id="GO:0004519">
    <property type="term" value="F:endonuclease activity"/>
    <property type="evidence" value="ECO:0007669"/>
    <property type="project" value="UniProtKB-UniRule"/>
</dbReference>
<dbReference type="Gene3D" id="2.60.40.10">
    <property type="entry name" value="Immunoglobulins"/>
    <property type="match status" value="1"/>
</dbReference>
<feature type="domain" description="DNA/RNA non-specific endonuclease/pyrophosphatase/phosphodiesterase" evidence="13">
    <location>
        <begin position="169"/>
        <end position="379"/>
    </location>
</feature>
<evidence type="ECO:0000256" key="6">
    <source>
        <dbReference type="ARBA" id="ARBA00022801"/>
    </source>
</evidence>
<dbReference type="GO" id="GO:0046872">
    <property type="term" value="F:metal ion binding"/>
    <property type="evidence" value="ECO:0007669"/>
    <property type="project" value="UniProtKB-KW"/>
</dbReference>
<evidence type="ECO:0000256" key="7">
    <source>
        <dbReference type="ARBA" id="ARBA00022842"/>
    </source>
</evidence>
<dbReference type="SUPFAM" id="SSF54060">
    <property type="entry name" value="His-Me finger endonucleases"/>
    <property type="match status" value="1"/>
</dbReference>
<dbReference type="InterPro" id="IPR040255">
    <property type="entry name" value="Non-specific_endonuclease"/>
</dbReference>
<keyword evidence="4 9" id="KW-0479">Metal-binding</keyword>
<evidence type="ECO:0000256" key="8">
    <source>
        <dbReference type="PIRSR" id="PIRSR640255-1"/>
    </source>
</evidence>
<dbReference type="PANTHER" id="PTHR13966:SF5">
    <property type="entry name" value="ENDONUCLEASE G, MITOCHONDRIAL"/>
    <property type="match status" value="1"/>
</dbReference>
<dbReference type="PROSITE" id="PS51257">
    <property type="entry name" value="PROKAR_LIPOPROTEIN"/>
    <property type="match status" value="1"/>
</dbReference>
<gene>
    <name evidence="14" type="ORF">IAB99_09120</name>
</gene>
<evidence type="ECO:0000313" key="15">
    <source>
        <dbReference type="Proteomes" id="UP000823660"/>
    </source>
</evidence>
<dbReference type="GO" id="GO:0016787">
    <property type="term" value="F:hydrolase activity"/>
    <property type="evidence" value="ECO:0007669"/>
    <property type="project" value="UniProtKB-KW"/>
</dbReference>
<dbReference type="InterPro" id="IPR044925">
    <property type="entry name" value="His-Me_finger_sf"/>
</dbReference>
<keyword evidence="6 10" id="KW-0378">Hydrolase</keyword>
<sequence>MEKILLLLSVSILPFLLNAFVSCEKVDTDVENISISLRHGEVEPSQGSQFVSVQAEGDWVITLSFQGGEKDWAETDAVSGHGDRNDILLRYTENTSSSDRSVLLVLTSSGKDATCGLLQKGSRTGGGDTPGPGGDDTPEPVPGWMELPDVRQTEDTRFVTHDMTVGGIPTRNYSLCWDDNALVAHWVAYPLSRWSIGTEDVGRTDDWQYDPEIPQEFQPCLYKGFPSGGSYGYDRGHQIPSADRQNRNSNRQTFYFTNMTPQRSGFNQKIWANLEGHVRRIADGVDTLYVVTGCVVSGSTETAYDNEGKEVTVPSAYFKALLKYQKTGATSGVGGYSAAAFYLEHRNFSQDSPDASMLISIDELEEKTGIDFYVNLSSVLGASNAARVEAEQPEPRIWL</sequence>
<dbReference type="InterPro" id="IPR020821">
    <property type="entry name" value="ENPP1-3/EXOG-like_nuc-like"/>
</dbReference>
<proteinExistence type="inferred from homology"/>
<keyword evidence="7" id="KW-0460">Magnesium</keyword>
<keyword evidence="5 10" id="KW-0255">Endonuclease</keyword>
<dbReference type="Pfam" id="PF01223">
    <property type="entry name" value="Endonuclease_NS"/>
    <property type="match status" value="1"/>
</dbReference>
<dbReference type="Gene3D" id="3.40.570.10">
    <property type="entry name" value="Extracellular Endonuclease, subunit A"/>
    <property type="match status" value="1"/>
</dbReference>
<feature type="domain" description="ENPP1-3/EXOG-like endonuclease/phosphodiesterase" evidence="12">
    <location>
        <begin position="170"/>
        <end position="379"/>
    </location>
</feature>
<evidence type="ECO:0000256" key="1">
    <source>
        <dbReference type="ARBA" id="ARBA00001946"/>
    </source>
</evidence>
<evidence type="ECO:0000256" key="9">
    <source>
        <dbReference type="PIRSR" id="PIRSR640255-2"/>
    </source>
</evidence>
<dbReference type="InterPro" id="IPR001604">
    <property type="entry name" value="Endo_G_ENPP1-like_dom"/>
</dbReference>
<dbReference type="GO" id="GO:0003676">
    <property type="term" value="F:nucleic acid binding"/>
    <property type="evidence" value="ECO:0007669"/>
    <property type="project" value="InterPro"/>
</dbReference>
<comment type="cofactor">
    <cofactor evidence="1 10">
        <name>Mg(2+)</name>
        <dbReference type="ChEBI" id="CHEBI:18420"/>
    </cofactor>
</comment>
<organism evidence="14 15">
    <name type="scientific">Candidatus Cryptobacteroides faecipullorum</name>
    <dbReference type="NCBI Taxonomy" id="2840764"/>
    <lineage>
        <taxon>Bacteria</taxon>
        <taxon>Pseudomonadati</taxon>
        <taxon>Bacteroidota</taxon>
        <taxon>Bacteroidia</taxon>
        <taxon>Bacteroidales</taxon>
        <taxon>Candidatus Cryptobacteroides</taxon>
    </lineage>
</organism>
<feature type="compositionally biased region" description="Gly residues" evidence="11">
    <location>
        <begin position="123"/>
        <end position="134"/>
    </location>
</feature>
<keyword evidence="3 10" id="KW-0540">Nuclease</keyword>
<dbReference type="SMART" id="SM00477">
    <property type="entry name" value="NUC"/>
    <property type="match status" value="1"/>
</dbReference>
<dbReference type="InterPro" id="IPR018524">
    <property type="entry name" value="DNA/RNA_endonuclease_AS"/>
</dbReference>